<dbReference type="InterPro" id="IPR001915">
    <property type="entry name" value="Peptidase_M48"/>
</dbReference>
<feature type="domain" description="Peptidase M48" evidence="8">
    <location>
        <begin position="172"/>
        <end position="339"/>
    </location>
</feature>
<dbReference type="Pfam" id="PF01435">
    <property type="entry name" value="Peptidase_M48"/>
    <property type="match status" value="1"/>
</dbReference>
<protein>
    <recommendedName>
        <fullName evidence="8">Peptidase M48 domain-containing protein</fullName>
    </recommendedName>
</protein>
<dbReference type="RefSeq" id="WP_123211858.1">
    <property type="nucleotide sequence ID" value="NZ_RJVO01000004.1"/>
</dbReference>
<evidence type="ECO:0000256" key="7">
    <source>
        <dbReference type="SAM" id="Phobius"/>
    </source>
</evidence>
<keyword evidence="3 6" id="KW-0378">Hydrolase</keyword>
<keyword evidence="10" id="KW-1185">Reference proteome</keyword>
<proteinExistence type="inferred from homology"/>
<evidence type="ECO:0000256" key="1">
    <source>
        <dbReference type="ARBA" id="ARBA00022670"/>
    </source>
</evidence>
<evidence type="ECO:0000256" key="3">
    <source>
        <dbReference type="ARBA" id="ARBA00022801"/>
    </source>
</evidence>
<keyword evidence="5 6" id="KW-0482">Metalloprotease</keyword>
<name>A0A3N0VAC7_9GAMM</name>
<dbReference type="AlphaFoldDB" id="A0A3N0VAC7"/>
<sequence>MNFTALVHGPGLPTTGARLPVQLDSYQLQLGLPEGRRLSLPLGELQLSVGGFNDSVWRFEWQDGQGRWSLALEDAALQQQLAAQPPAALATAIAGLRGHQRRHRAVWRLSVGAMLLWFLLPALLLGLLLWNASALTSRLAGLVPVAQEQKLGEAIWKAQQRQLRLIENTEANRAVQTIGERLTAGSRYHYRWFLARDNSINAFAIPGGVVVVHSGLIAAAGSAEELAGVLAHEVQHVEQRHSLRAMAQSLGISAGLGMIFGDLSGIAQMVTGLSQLSYSREAEREADLEGLKALRAARINPAGMPSMFETLQREAGDLQPPALLSSHPATQERIASLRAAIAASGDWPSEPLELDWPAVQASLR</sequence>
<keyword evidence="7" id="KW-1133">Transmembrane helix</keyword>
<dbReference type="PANTHER" id="PTHR22726:SF1">
    <property type="entry name" value="METALLOENDOPEPTIDASE OMA1, MITOCHONDRIAL"/>
    <property type="match status" value="1"/>
</dbReference>
<feature type="transmembrane region" description="Helical" evidence="7">
    <location>
        <begin position="106"/>
        <end position="130"/>
    </location>
</feature>
<keyword evidence="7" id="KW-0812">Transmembrane</keyword>
<dbReference type="Gene3D" id="3.30.2010.10">
    <property type="entry name" value="Metalloproteases ('zincins'), catalytic domain"/>
    <property type="match status" value="1"/>
</dbReference>
<evidence type="ECO:0000313" key="9">
    <source>
        <dbReference type="EMBL" id="ROH89561.1"/>
    </source>
</evidence>
<evidence type="ECO:0000256" key="5">
    <source>
        <dbReference type="ARBA" id="ARBA00023049"/>
    </source>
</evidence>
<comment type="cofactor">
    <cofactor evidence="6">
        <name>Zn(2+)</name>
        <dbReference type="ChEBI" id="CHEBI:29105"/>
    </cofactor>
    <text evidence="6">Binds 1 zinc ion per subunit.</text>
</comment>
<dbReference type="GO" id="GO:0051603">
    <property type="term" value="P:proteolysis involved in protein catabolic process"/>
    <property type="evidence" value="ECO:0007669"/>
    <property type="project" value="TreeGrafter"/>
</dbReference>
<keyword evidence="1 6" id="KW-0645">Protease</keyword>
<dbReference type="InParanoid" id="A0A3N0VAC7"/>
<keyword evidence="2" id="KW-0479">Metal-binding</keyword>
<comment type="caution">
    <text evidence="9">The sequence shown here is derived from an EMBL/GenBank/DDBJ whole genome shotgun (WGS) entry which is preliminary data.</text>
</comment>
<dbReference type="EMBL" id="RJVO01000004">
    <property type="protein sequence ID" value="ROH89561.1"/>
    <property type="molecule type" value="Genomic_DNA"/>
</dbReference>
<keyword evidence="7" id="KW-0472">Membrane</keyword>
<evidence type="ECO:0000259" key="8">
    <source>
        <dbReference type="Pfam" id="PF01435"/>
    </source>
</evidence>
<dbReference type="PANTHER" id="PTHR22726">
    <property type="entry name" value="METALLOENDOPEPTIDASE OMA1"/>
    <property type="match status" value="1"/>
</dbReference>
<keyword evidence="4 6" id="KW-0862">Zinc</keyword>
<dbReference type="CDD" id="cd07332">
    <property type="entry name" value="M48C_Oma1_like"/>
    <property type="match status" value="1"/>
</dbReference>
<dbReference type="Proteomes" id="UP000282106">
    <property type="component" value="Unassembled WGS sequence"/>
</dbReference>
<evidence type="ECO:0000256" key="4">
    <source>
        <dbReference type="ARBA" id="ARBA00022833"/>
    </source>
</evidence>
<evidence type="ECO:0000256" key="6">
    <source>
        <dbReference type="RuleBase" id="RU003983"/>
    </source>
</evidence>
<comment type="similarity">
    <text evidence="6">Belongs to the peptidase M48 family.</text>
</comment>
<reference evidence="9 10" key="1">
    <citation type="submission" date="2018-10" db="EMBL/GenBank/DDBJ databases">
        <authorList>
            <person name="Chen W.-M."/>
        </authorList>
    </citation>
    <scope>NUCLEOTIDE SEQUENCE [LARGE SCALE GENOMIC DNA]</scope>
    <source>
        <strain evidence="9 10">THS-13</strain>
    </source>
</reference>
<accession>A0A3N0VAC7</accession>
<dbReference type="GO" id="GO:0046872">
    <property type="term" value="F:metal ion binding"/>
    <property type="evidence" value="ECO:0007669"/>
    <property type="project" value="UniProtKB-KW"/>
</dbReference>
<evidence type="ECO:0000313" key="10">
    <source>
        <dbReference type="Proteomes" id="UP000282106"/>
    </source>
</evidence>
<dbReference type="GO" id="GO:0004222">
    <property type="term" value="F:metalloendopeptidase activity"/>
    <property type="evidence" value="ECO:0007669"/>
    <property type="project" value="InterPro"/>
</dbReference>
<dbReference type="InterPro" id="IPR051156">
    <property type="entry name" value="Mito/Outer_Membr_Metalloprot"/>
</dbReference>
<organism evidence="9 10">
    <name type="scientific">Stagnimonas aquatica</name>
    <dbReference type="NCBI Taxonomy" id="2689987"/>
    <lineage>
        <taxon>Bacteria</taxon>
        <taxon>Pseudomonadati</taxon>
        <taxon>Pseudomonadota</taxon>
        <taxon>Gammaproteobacteria</taxon>
        <taxon>Nevskiales</taxon>
        <taxon>Nevskiaceae</taxon>
        <taxon>Stagnimonas</taxon>
    </lineage>
</organism>
<evidence type="ECO:0000256" key="2">
    <source>
        <dbReference type="ARBA" id="ARBA00022723"/>
    </source>
</evidence>
<gene>
    <name evidence="9" type="ORF">ED208_10555</name>
</gene>
<dbReference type="GO" id="GO:0016020">
    <property type="term" value="C:membrane"/>
    <property type="evidence" value="ECO:0007669"/>
    <property type="project" value="TreeGrafter"/>
</dbReference>